<dbReference type="PIRSF" id="PIRSF016481">
    <property type="entry name" value="Pilus_assembly_PilP"/>
    <property type="match status" value="1"/>
</dbReference>
<dbReference type="AlphaFoldDB" id="A0A7X0JPA5"/>
<protein>
    <submittedName>
        <fullName evidence="1">Type IV pilus assembly protein PilP</fullName>
    </submittedName>
</protein>
<dbReference type="PROSITE" id="PS51257">
    <property type="entry name" value="PROKAR_LIPOPROTEIN"/>
    <property type="match status" value="1"/>
</dbReference>
<dbReference type="Proteomes" id="UP000528457">
    <property type="component" value="Unassembled WGS sequence"/>
</dbReference>
<dbReference type="Pfam" id="PF04351">
    <property type="entry name" value="PilP"/>
    <property type="match status" value="1"/>
</dbReference>
<dbReference type="InterPro" id="IPR007446">
    <property type="entry name" value="PilP"/>
</dbReference>
<organism evidence="1 2">
    <name type="scientific">Pseudoteredinibacter isoporae</name>
    <dbReference type="NCBI Taxonomy" id="570281"/>
    <lineage>
        <taxon>Bacteria</taxon>
        <taxon>Pseudomonadati</taxon>
        <taxon>Pseudomonadota</taxon>
        <taxon>Gammaproteobacteria</taxon>
        <taxon>Cellvibrionales</taxon>
        <taxon>Cellvibrionaceae</taxon>
        <taxon>Pseudoteredinibacter</taxon>
    </lineage>
</organism>
<accession>A0A7X0JPA5</accession>
<dbReference type="RefSeq" id="WP_306667765.1">
    <property type="nucleotide sequence ID" value="NZ_JAAONY010000001.1"/>
</dbReference>
<dbReference type="EMBL" id="JACHHT010000001">
    <property type="protein sequence ID" value="MBB6519800.1"/>
    <property type="molecule type" value="Genomic_DNA"/>
</dbReference>
<gene>
    <name evidence="1" type="ORF">HNR48_000078</name>
</gene>
<dbReference type="InParanoid" id="A0A7X0JPA5"/>
<evidence type="ECO:0000313" key="2">
    <source>
        <dbReference type="Proteomes" id="UP000528457"/>
    </source>
</evidence>
<reference evidence="1 2" key="1">
    <citation type="submission" date="2020-08" db="EMBL/GenBank/DDBJ databases">
        <title>Genomic Encyclopedia of Type Strains, Phase IV (KMG-IV): sequencing the most valuable type-strain genomes for metagenomic binning, comparative biology and taxonomic classification.</title>
        <authorList>
            <person name="Goeker M."/>
        </authorList>
    </citation>
    <scope>NUCLEOTIDE SEQUENCE [LARGE SCALE GENOMIC DNA]</scope>
    <source>
        <strain evidence="1 2">DSM 22368</strain>
    </source>
</reference>
<keyword evidence="2" id="KW-1185">Reference proteome</keyword>
<sequence>MMRYIVLITAFFVMGGCSFENRHQDLRDYIEETKRRPRGRIEPLPEFRPYKAFSYAAIKLRSPFERLKEEQKQEYVGQSVGVEPDLAREKEYLEGFSLIELKMVGTIEKDNVLWALVSDGQGGVHRVSTGNYVGKNHGRVINTSHGQLDIVEIIPDNLGGWVERPRVLKLEEE</sequence>
<comment type="caution">
    <text evidence="1">The sequence shown here is derived from an EMBL/GenBank/DDBJ whole genome shotgun (WGS) entry which is preliminary data.</text>
</comment>
<proteinExistence type="predicted"/>
<evidence type="ECO:0000313" key="1">
    <source>
        <dbReference type="EMBL" id="MBB6519800.1"/>
    </source>
</evidence>
<name>A0A7X0JPA5_9GAMM</name>
<dbReference type="Gene3D" id="2.30.30.830">
    <property type="match status" value="1"/>
</dbReference>